<gene>
    <name evidence="3" type="ORF">DM02DRAFT_616184</name>
</gene>
<keyword evidence="4" id="KW-1185">Reference proteome</keyword>
<organism evidence="3 4">
    <name type="scientific">Periconia macrospinosa</name>
    <dbReference type="NCBI Taxonomy" id="97972"/>
    <lineage>
        <taxon>Eukaryota</taxon>
        <taxon>Fungi</taxon>
        <taxon>Dikarya</taxon>
        <taxon>Ascomycota</taxon>
        <taxon>Pezizomycotina</taxon>
        <taxon>Dothideomycetes</taxon>
        <taxon>Pleosporomycetidae</taxon>
        <taxon>Pleosporales</taxon>
        <taxon>Massarineae</taxon>
        <taxon>Periconiaceae</taxon>
        <taxon>Periconia</taxon>
    </lineage>
</organism>
<evidence type="ECO:0000256" key="2">
    <source>
        <dbReference type="SAM" id="SignalP"/>
    </source>
</evidence>
<evidence type="ECO:0000313" key="3">
    <source>
        <dbReference type="EMBL" id="PVH97864.1"/>
    </source>
</evidence>
<feature type="signal peptide" evidence="2">
    <location>
        <begin position="1"/>
        <end position="16"/>
    </location>
</feature>
<sequence length="155" mass="17209">MYYLITTISLAAVAQALSAATLPHSHPCYPLTTSQNQSRAQIHTNGDFLVVAADQNTSQFFLRELTCTKSTYTKKSSSEGGGTQTPPQQKDEKPTLEKSKVTSQSFDEDDYILDEYGCPELTKNILYCMFCGGSDENGRCKGVSGCWHHNNTRFY</sequence>
<dbReference type="OrthoDB" id="3791297at2759"/>
<dbReference type="EMBL" id="KZ805426">
    <property type="protein sequence ID" value="PVH97864.1"/>
    <property type="molecule type" value="Genomic_DNA"/>
</dbReference>
<name>A0A2V1DL53_9PLEO</name>
<feature type="compositionally biased region" description="Basic and acidic residues" evidence="1">
    <location>
        <begin position="89"/>
        <end position="100"/>
    </location>
</feature>
<accession>A0A2V1DL53</accession>
<dbReference type="Proteomes" id="UP000244855">
    <property type="component" value="Unassembled WGS sequence"/>
</dbReference>
<proteinExistence type="predicted"/>
<dbReference type="AlphaFoldDB" id="A0A2V1DL53"/>
<feature type="region of interest" description="Disordered" evidence="1">
    <location>
        <begin position="71"/>
        <end position="103"/>
    </location>
</feature>
<reference evidence="3 4" key="1">
    <citation type="journal article" date="2018" name="Sci. Rep.">
        <title>Comparative genomics provides insights into the lifestyle and reveals functional heterogeneity of dark septate endophytic fungi.</title>
        <authorList>
            <person name="Knapp D.G."/>
            <person name="Nemeth J.B."/>
            <person name="Barry K."/>
            <person name="Hainaut M."/>
            <person name="Henrissat B."/>
            <person name="Johnson J."/>
            <person name="Kuo A."/>
            <person name="Lim J.H.P."/>
            <person name="Lipzen A."/>
            <person name="Nolan M."/>
            <person name="Ohm R.A."/>
            <person name="Tamas L."/>
            <person name="Grigoriev I.V."/>
            <person name="Spatafora J.W."/>
            <person name="Nagy L.G."/>
            <person name="Kovacs G.M."/>
        </authorList>
    </citation>
    <scope>NUCLEOTIDE SEQUENCE [LARGE SCALE GENOMIC DNA]</scope>
    <source>
        <strain evidence="3 4">DSE2036</strain>
    </source>
</reference>
<keyword evidence="2" id="KW-0732">Signal</keyword>
<protein>
    <submittedName>
        <fullName evidence="3">Uncharacterized protein</fullName>
    </submittedName>
</protein>
<evidence type="ECO:0000256" key="1">
    <source>
        <dbReference type="SAM" id="MobiDB-lite"/>
    </source>
</evidence>
<evidence type="ECO:0000313" key="4">
    <source>
        <dbReference type="Proteomes" id="UP000244855"/>
    </source>
</evidence>
<feature type="chain" id="PRO_5015897692" evidence="2">
    <location>
        <begin position="17"/>
        <end position="155"/>
    </location>
</feature>